<dbReference type="InterPro" id="IPR050340">
    <property type="entry name" value="Cytosolic_Fe-S_CAF"/>
</dbReference>
<dbReference type="InterPro" id="IPR004108">
    <property type="entry name" value="Fe_hydrogenase_lsu_C"/>
</dbReference>
<dbReference type="SMART" id="SM00902">
    <property type="entry name" value="Fe_hyd_SSU"/>
    <property type="match status" value="1"/>
</dbReference>
<keyword evidence="5" id="KW-0411">Iron-sulfur</keyword>
<accession>A0A9P0AKX8</accession>
<evidence type="ECO:0000259" key="7">
    <source>
        <dbReference type="SMART" id="SM00902"/>
    </source>
</evidence>
<dbReference type="Gene3D" id="3.40.50.1780">
    <property type="match status" value="1"/>
</dbReference>
<protein>
    <recommendedName>
        <fullName evidence="7">Iron hydrogenase small subunit domain-containing protein</fullName>
    </recommendedName>
</protein>
<evidence type="ECO:0000256" key="1">
    <source>
        <dbReference type="ARBA" id="ARBA00006596"/>
    </source>
</evidence>
<evidence type="ECO:0000256" key="2">
    <source>
        <dbReference type="ARBA" id="ARBA00022485"/>
    </source>
</evidence>
<dbReference type="GO" id="GO:0046872">
    <property type="term" value="F:metal ion binding"/>
    <property type="evidence" value="ECO:0007669"/>
    <property type="project" value="UniProtKB-KW"/>
</dbReference>
<dbReference type="AlphaFoldDB" id="A0A9P0AKX8"/>
<reference evidence="8" key="1">
    <citation type="submission" date="2021-12" db="EMBL/GenBank/DDBJ databases">
        <authorList>
            <person name="King R."/>
        </authorList>
    </citation>
    <scope>NUCLEOTIDE SEQUENCE</scope>
</reference>
<keyword evidence="4" id="KW-0408">Iron</keyword>
<dbReference type="FunFam" id="3.30.70.20:FF:000042">
    <property type="entry name" value="Cytosolic Fe-S cluster assembly factor NAR1"/>
    <property type="match status" value="1"/>
</dbReference>
<comment type="similarity">
    <text evidence="1">Belongs to the NARF family.</text>
</comment>
<gene>
    <name evidence="8" type="ORF">BEMITA_LOCUS12351</name>
</gene>
<comment type="function">
    <text evidence="6">Component of the cytosolic iron-sulfur (Fe/S) protein assembly machinery. Required for maturation of extramitochondrial Fe/S proteins.</text>
</comment>
<dbReference type="OrthoDB" id="10253113at2759"/>
<keyword evidence="2" id="KW-0004">4Fe-4S</keyword>
<dbReference type="Proteomes" id="UP001152759">
    <property type="component" value="Chromosome 8"/>
</dbReference>
<organism evidence="8 9">
    <name type="scientific">Bemisia tabaci</name>
    <name type="common">Sweetpotato whitefly</name>
    <name type="synonym">Aleurodes tabaci</name>
    <dbReference type="NCBI Taxonomy" id="7038"/>
    <lineage>
        <taxon>Eukaryota</taxon>
        <taxon>Metazoa</taxon>
        <taxon>Ecdysozoa</taxon>
        <taxon>Arthropoda</taxon>
        <taxon>Hexapoda</taxon>
        <taxon>Insecta</taxon>
        <taxon>Pterygota</taxon>
        <taxon>Neoptera</taxon>
        <taxon>Paraneoptera</taxon>
        <taxon>Hemiptera</taxon>
        <taxon>Sternorrhyncha</taxon>
        <taxon>Aleyrodoidea</taxon>
        <taxon>Aleyrodidae</taxon>
        <taxon>Aleyrodinae</taxon>
        <taxon>Bemisia</taxon>
    </lineage>
</organism>
<dbReference type="PANTHER" id="PTHR11615">
    <property type="entry name" value="NITRATE, FORMATE, IRON DEHYDROGENASE"/>
    <property type="match status" value="1"/>
</dbReference>
<name>A0A9P0AKX8_BEMTA</name>
<proteinExistence type="inferred from homology"/>
<evidence type="ECO:0000256" key="5">
    <source>
        <dbReference type="ARBA" id="ARBA00023014"/>
    </source>
</evidence>
<evidence type="ECO:0000256" key="4">
    <source>
        <dbReference type="ARBA" id="ARBA00023004"/>
    </source>
</evidence>
<feature type="domain" description="Iron hydrogenase small subunit" evidence="7">
    <location>
        <begin position="417"/>
        <end position="472"/>
    </location>
</feature>
<evidence type="ECO:0000256" key="3">
    <source>
        <dbReference type="ARBA" id="ARBA00022723"/>
    </source>
</evidence>
<dbReference type="Gene3D" id="3.40.950.10">
    <property type="entry name" value="Fe-only Hydrogenase (Larger Subunit), Chain L, domain 3"/>
    <property type="match status" value="1"/>
</dbReference>
<dbReference type="GO" id="GO:0051539">
    <property type="term" value="F:4 iron, 4 sulfur cluster binding"/>
    <property type="evidence" value="ECO:0007669"/>
    <property type="project" value="UniProtKB-KW"/>
</dbReference>
<dbReference type="KEGG" id="btab:109039299"/>
<dbReference type="Pfam" id="PF02906">
    <property type="entry name" value="Fe_hyd_lg_C"/>
    <property type="match status" value="1"/>
</dbReference>
<dbReference type="InterPro" id="IPR009016">
    <property type="entry name" value="Fe_hydrogenase"/>
</dbReference>
<evidence type="ECO:0000256" key="6">
    <source>
        <dbReference type="ARBA" id="ARBA00025700"/>
    </source>
</evidence>
<dbReference type="InterPro" id="IPR003149">
    <property type="entry name" value="Fe_hydrogenase_ssu"/>
</dbReference>
<evidence type="ECO:0000313" key="8">
    <source>
        <dbReference type="EMBL" id="CAH0394004.1"/>
    </source>
</evidence>
<dbReference type="SUPFAM" id="SSF53920">
    <property type="entry name" value="Fe-only hydrogenase"/>
    <property type="match status" value="1"/>
</dbReference>
<keyword evidence="9" id="KW-1185">Reference proteome</keyword>
<dbReference type="Pfam" id="PF02256">
    <property type="entry name" value="Fe_hyd_SSU"/>
    <property type="match status" value="1"/>
</dbReference>
<evidence type="ECO:0000313" key="9">
    <source>
        <dbReference type="Proteomes" id="UP001152759"/>
    </source>
</evidence>
<sequence>MSAGFSGVLQLTDLDDFITPSLECIKPIKVEKSTTSTGSKIKIENDGSYVQIKAGGDAERLKRVDISLNDCLACSGCITSAETVLVTQQSQEEMLRVFEENLQLKQSAPEQAKLIVVSISVQPILSLAVRYNLKPTETAERLSGYMKKLGADLVVDCCVGEDFALLEAQNEFIERYQNHQNNPKSESLPMLASSCPGWVCYAEKTHGSFILPYISATKSPQQIMGSLVKNFLASIKGINPNQIYHLTVMPCYDKKLEASRNEFYNSAFETRDVDCVITAIELEALLSSSNLDLADMPSSSVDWPWNAKPPDYQVSRHIGSGSGGYAHQIFLHAAKILHPNIEPHLDFKPLRNIDFREVILENDGKVLLRFGIANGFRNIQNLVQKLKRKKCPYDYVEVMACPSGCLNGGAQVRSKEDSTSRDLIQKLENLYESLPLHKPEENPTVLELYNQWLGPHSDRGKSMMRTTYHAVEKNTTALTIKW</sequence>
<keyword evidence="3" id="KW-0479">Metal-binding</keyword>
<dbReference type="EMBL" id="OU963869">
    <property type="protein sequence ID" value="CAH0394004.1"/>
    <property type="molecule type" value="Genomic_DNA"/>
</dbReference>